<keyword evidence="2" id="KW-1185">Reference proteome</keyword>
<reference evidence="1 2" key="1">
    <citation type="submission" date="2014-04" db="EMBL/GenBank/DDBJ databases">
        <title>Evolutionary Origins and Diversification of the Mycorrhizal Mutualists.</title>
        <authorList>
            <consortium name="DOE Joint Genome Institute"/>
            <consortium name="Mycorrhizal Genomics Consortium"/>
            <person name="Kohler A."/>
            <person name="Kuo A."/>
            <person name="Nagy L.G."/>
            <person name="Floudas D."/>
            <person name="Copeland A."/>
            <person name="Barry K.W."/>
            <person name="Cichocki N."/>
            <person name="Veneault-Fourrey C."/>
            <person name="LaButti K."/>
            <person name="Lindquist E.A."/>
            <person name="Lipzen A."/>
            <person name="Lundell T."/>
            <person name="Morin E."/>
            <person name="Murat C."/>
            <person name="Riley R."/>
            <person name="Ohm R."/>
            <person name="Sun H."/>
            <person name="Tunlid A."/>
            <person name="Henrissat B."/>
            <person name="Grigoriev I.V."/>
            <person name="Hibbett D.S."/>
            <person name="Martin F."/>
        </authorList>
    </citation>
    <scope>NUCLEOTIDE SEQUENCE [LARGE SCALE GENOMIC DNA]</scope>
    <source>
        <strain evidence="1 2">FD-317 M1</strain>
    </source>
</reference>
<name>A0A0D0BNP1_9AGAR</name>
<accession>A0A0D0BNP1</accession>
<dbReference type="HOGENOM" id="CLU_2654740_0_0_1"/>
<dbReference type="EMBL" id="KN834871">
    <property type="protein sequence ID" value="KIK51139.1"/>
    <property type="molecule type" value="Genomic_DNA"/>
</dbReference>
<gene>
    <name evidence="1" type="ORF">GYMLUDRAFT_405458</name>
</gene>
<organism evidence="1 2">
    <name type="scientific">Collybiopsis luxurians FD-317 M1</name>
    <dbReference type="NCBI Taxonomy" id="944289"/>
    <lineage>
        <taxon>Eukaryota</taxon>
        <taxon>Fungi</taxon>
        <taxon>Dikarya</taxon>
        <taxon>Basidiomycota</taxon>
        <taxon>Agaricomycotina</taxon>
        <taxon>Agaricomycetes</taxon>
        <taxon>Agaricomycetidae</taxon>
        <taxon>Agaricales</taxon>
        <taxon>Marasmiineae</taxon>
        <taxon>Omphalotaceae</taxon>
        <taxon>Collybiopsis</taxon>
        <taxon>Collybiopsis luxurians</taxon>
    </lineage>
</organism>
<dbReference type="Proteomes" id="UP000053593">
    <property type="component" value="Unassembled WGS sequence"/>
</dbReference>
<dbReference type="AlphaFoldDB" id="A0A0D0BNP1"/>
<proteinExistence type="predicted"/>
<evidence type="ECO:0000313" key="1">
    <source>
        <dbReference type="EMBL" id="KIK51139.1"/>
    </source>
</evidence>
<sequence length="76" mass="8238">MTFKFPSFTITVEKPSNFHANSAQMAAKRFSDPSVITVGIRLMPTTCALPSLSTALVLTSVSCQNFDQPHPPNLVV</sequence>
<evidence type="ECO:0000313" key="2">
    <source>
        <dbReference type="Proteomes" id="UP000053593"/>
    </source>
</evidence>
<protein>
    <submittedName>
        <fullName evidence="1">Uncharacterized protein</fullName>
    </submittedName>
</protein>